<feature type="non-terminal residue" evidence="1">
    <location>
        <position position="1"/>
    </location>
</feature>
<reference evidence="1" key="1">
    <citation type="submission" date="2009-08" db="EMBL/GenBank/DDBJ databases">
        <authorList>
            <person name="Cheung F."/>
            <person name="Xiao Y."/>
            <person name="Chan A."/>
            <person name="Moskal W."/>
            <person name="Town C.D."/>
        </authorList>
    </citation>
    <scope>NUCLEOTIDE SEQUENCE</scope>
</reference>
<dbReference type="AlphaFoldDB" id="C6TFX4"/>
<accession>C6TFX4</accession>
<sequence>GYCQEDYLTLFFQPPNKFEYYGYDTVFFRFHFSIIESSIIEISIVKYNKIGFDTKHKIDIYIDR</sequence>
<name>C6TFX4_SOYBN</name>
<evidence type="ECO:0000313" key="1">
    <source>
        <dbReference type="EMBL" id="ACU20726.1"/>
    </source>
</evidence>
<protein>
    <submittedName>
        <fullName evidence="1">Uncharacterized protein</fullName>
    </submittedName>
</protein>
<proteinExistence type="evidence at transcript level"/>
<dbReference type="EMBL" id="BT096518">
    <property type="protein sequence ID" value="ACU20726.1"/>
    <property type="molecule type" value="mRNA"/>
</dbReference>
<organism evidence="1">
    <name type="scientific">Glycine max</name>
    <name type="common">Soybean</name>
    <name type="synonym">Glycine hispida</name>
    <dbReference type="NCBI Taxonomy" id="3847"/>
    <lineage>
        <taxon>Eukaryota</taxon>
        <taxon>Viridiplantae</taxon>
        <taxon>Streptophyta</taxon>
        <taxon>Embryophyta</taxon>
        <taxon>Tracheophyta</taxon>
        <taxon>Spermatophyta</taxon>
        <taxon>Magnoliopsida</taxon>
        <taxon>eudicotyledons</taxon>
        <taxon>Gunneridae</taxon>
        <taxon>Pentapetalae</taxon>
        <taxon>rosids</taxon>
        <taxon>fabids</taxon>
        <taxon>Fabales</taxon>
        <taxon>Fabaceae</taxon>
        <taxon>Papilionoideae</taxon>
        <taxon>50 kb inversion clade</taxon>
        <taxon>NPAAA clade</taxon>
        <taxon>indigoferoid/millettioid clade</taxon>
        <taxon>Phaseoleae</taxon>
        <taxon>Glycine</taxon>
        <taxon>Glycine subgen. Soja</taxon>
    </lineage>
</organism>